<dbReference type="STRING" id="658196.A0A397T390"/>
<keyword evidence="2" id="KW-1185">Reference proteome</keyword>
<dbReference type="CDD" id="cd00105">
    <property type="entry name" value="KH-I"/>
    <property type="match status" value="1"/>
</dbReference>
<dbReference type="SUPFAM" id="SSF54791">
    <property type="entry name" value="Eukaryotic type KH-domain (KH-domain type I)"/>
    <property type="match status" value="1"/>
</dbReference>
<organism evidence="1 2">
    <name type="scientific">Glomus cerebriforme</name>
    <dbReference type="NCBI Taxonomy" id="658196"/>
    <lineage>
        <taxon>Eukaryota</taxon>
        <taxon>Fungi</taxon>
        <taxon>Fungi incertae sedis</taxon>
        <taxon>Mucoromycota</taxon>
        <taxon>Glomeromycotina</taxon>
        <taxon>Glomeromycetes</taxon>
        <taxon>Glomerales</taxon>
        <taxon>Glomeraceae</taxon>
        <taxon>Glomus</taxon>
    </lineage>
</organism>
<dbReference type="InterPro" id="IPR036612">
    <property type="entry name" value="KH_dom_type_1_sf"/>
</dbReference>
<protein>
    <submittedName>
        <fullName evidence="1">Uncharacterized protein</fullName>
    </submittedName>
</protein>
<sequence>MYHSSNSNDTIHIPSEKLQFINIRTIENKSGAKISIKRGKRPLALITGNEKQCTSAKNLIKEFLDKSLILPAIGFTILELDNLVDVNKAKFQFIKFEGNDLNVRSKDTEHYFVQLMKDTKDNFDEQESSEIVDLANLLDQKLEISSSSSSISKFTTSEKLDHCLDKIYSQLSKADPTDIERREIRLNLFFGRELFHNIDNQIFGVDEWVKFSRRGRKNCTSFQQTAPQILEKLLLLEKNFEFKEDKRSEITSKDKGSIAIYFDQDSTRRKLKLHWNDEEHLWKITKCVRNINRIAIMDLLSGNEAPDCRFLLKTCYDLYIGPKLTKIINEIQSKSSFSLRDGMWFRVKDFDGKLDKVEIRQTISKRRFFNERFQISVVSIKQDSNDKLIIQQTTSLKNRSWRSVENIDQNPSLHYDEKEISNTICETVQFARDIMKVLS</sequence>
<dbReference type="EMBL" id="QKYT01000213">
    <property type="protein sequence ID" value="RIA89611.1"/>
    <property type="molecule type" value="Genomic_DNA"/>
</dbReference>
<evidence type="ECO:0000313" key="1">
    <source>
        <dbReference type="EMBL" id="RIA89611.1"/>
    </source>
</evidence>
<dbReference type="Gene3D" id="3.30.1370.10">
    <property type="entry name" value="K Homology domain, type 1"/>
    <property type="match status" value="1"/>
</dbReference>
<gene>
    <name evidence="1" type="ORF">C1645_824613</name>
</gene>
<proteinExistence type="predicted"/>
<dbReference type="GO" id="GO:0003723">
    <property type="term" value="F:RNA binding"/>
    <property type="evidence" value="ECO:0007669"/>
    <property type="project" value="InterPro"/>
</dbReference>
<accession>A0A397T390</accession>
<comment type="caution">
    <text evidence="1">The sequence shown here is derived from an EMBL/GenBank/DDBJ whole genome shotgun (WGS) entry which is preliminary data.</text>
</comment>
<dbReference type="Proteomes" id="UP000265703">
    <property type="component" value="Unassembled WGS sequence"/>
</dbReference>
<evidence type="ECO:0000313" key="2">
    <source>
        <dbReference type="Proteomes" id="UP000265703"/>
    </source>
</evidence>
<dbReference type="OrthoDB" id="2351826at2759"/>
<reference evidence="1 2" key="1">
    <citation type="submission" date="2018-06" db="EMBL/GenBank/DDBJ databases">
        <title>Comparative genomics reveals the genomic features of Rhizophagus irregularis, R. cerebriforme, R. diaphanum and Gigaspora rosea, and their symbiotic lifestyle signature.</title>
        <authorList>
            <person name="Morin E."/>
            <person name="San Clemente H."/>
            <person name="Chen E.C.H."/>
            <person name="De La Providencia I."/>
            <person name="Hainaut M."/>
            <person name="Kuo A."/>
            <person name="Kohler A."/>
            <person name="Murat C."/>
            <person name="Tang N."/>
            <person name="Roy S."/>
            <person name="Loubradou J."/>
            <person name="Henrissat B."/>
            <person name="Grigoriev I.V."/>
            <person name="Corradi N."/>
            <person name="Roux C."/>
            <person name="Martin F.M."/>
        </authorList>
    </citation>
    <scope>NUCLEOTIDE SEQUENCE [LARGE SCALE GENOMIC DNA]</scope>
    <source>
        <strain evidence="1 2">DAOM 227022</strain>
    </source>
</reference>
<dbReference type="AlphaFoldDB" id="A0A397T390"/>
<name>A0A397T390_9GLOM</name>